<organism evidence="1 2">
    <name type="scientific">Actinokineospora bangkokensis</name>
    <dbReference type="NCBI Taxonomy" id="1193682"/>
    <lineage>
        <taxon>Bacteria</taxon>
        <taxon>Bacillati</taxon>
        <taxon>Actinomycetota</taxon>
        <taxon>Actinomycetes</taxon>
        <taxon>Pseudonocardiales</taxon>
        <taxon>Pseudonocardiaceae</taxon>
        <taxon>Actinokineospora</taxon>
    </lineage>
</organism>
<dbReference type="PANTHER" id="PTHR30634">
    <property type="entry name" value="OUTER MEMBRANE LOLAB LIPOPROTEIN INSERTION APPARATUS"/>
    <property type="match status" value="1"/>
</dbReference>
<dbReference type="Pfam" id="PF05762">
    <property type="entry name" value="VWA_CoxE"/>
    <property type="match status" value="1"/>
</dbReference>
<gene>
    <name evidence="1" type="ORF">BJP25_18740</name>
</gene>
<evidence type="ECO:0000313" key="2">
    <source>
        <dbReference type="Proteomes" id="UP000186040"/>
    </source>
</evidence>
<dbReference type="AlphaFoldDB" id="A0A1Q9LLU2"/>
<keyword evidence="2" id="KW-1185">Reference proteome</keyword>
<dbReference type="InterPro" id="IPR008912">
    <property type="entry name" value="Uncharacterised_CoxE"/>
</dbReference>
<dbReference type="OrthoDB" id="9789979at2"/>
<dbReference type="SUPFAM" id="SSF53300">
    <property type="entry name" value="vWA-like"/>
    <property type="match status" value="1"/>
</dbReference>
<evidence type="ECO:0000313" key="1">
    <source>
        <dbReference type="EMBL" id="OLR93002.1"/>
    </source>
</evidence>
<dbReference type="Pfam" id="PF18934">
    <property type="entry name" value="DUF5682"/>
    <property type="match status" value="1"/>
</dbReference>
<dbReference type="Gene3D" id="3.40.50.410">
    <property type="entry name" value="von Willebrand factor, type A domain"/>
    <property type="match status" value="1"/>
</dbReference>
<proteinExistence type="predicted"/>
<protein>
    <submittedName>
        <fullName evidence="1">VWA containing CoxE family protein</fullName>
    </submittedName>
</protein>
<dbReference type="InterPro" id="IPR036465">
    <property type="entry name" value="vWFA_dom_sf"/>
</dbReference>
<dbReference type="Proteomes" id="UP000186040">
    <property type="component" value="Unassembled WGS sequence"/>
</dbReference>
<dbReference type="InterPro" id="IPR043737">
    <property type="entry name" value="DUF5682"/>
</dbReference>
<comment type="caution">
    <text evidence="1">The sequence shown here is derived from an EMBL/GenBank/DDBJ whole genome shotgun (WGS) entry which is preliminary data.</text>
</comment>
<accession>A0A1Q9LLU2</accession>
<dbReference type="EMBL" id="MKQR01000013">
    <property type="protein sequence ID" value="OLR93002.1"/>
    <property type="molecule type" value="Genomic_DNA"/>
</dbReference>
<name>A0A1Q9LLU2_9PSEU</name>
<dbReference type="RefSeq" id="WP_075975268.1">
    <property type="nucleotide sequence ID" value="NZ_MKQR01000013.1"/>
</dbReference>
<reference evidence="1 2" key="1">
    <citation type="submission" date="2016-10" db="EMBL/GenBank/DDBJ databases">
        <title>The Draft Genome Sequence of Actinokineospora bangkokensis 44EHWT reveals the biosynthetic pathway of antifungal compounds Thailandins with unusual extender unit butylmalonyl-CoA.</title>
        <authorList>
            <person name="Greule A."/>
            <person name="Intra B."/>
            <person name="Flemming S."/>
            <person name="Rommel M.G."/>
            <person name="Panbangred W."/>
            <person name="Bechthold A."/>
        </authorList>
    </citation>
    <scope>NUCLEOTIDE SEQUENCE [LARGE SCALE GENOMIC DNA]</scope>
    <source>
        <strain evidence="1 2">44EHW</strain>
    </source>
</reference>
<dbReference type="InterPro" id="IPR050458">
    <property type="entry name" value="LolB"/>
</dbReference>
<dbReference type="STRING" id="1193682.BJP25_18740"/>
<sequence>MSSTRETGTGVVDDLVHHTTPHLIGVRHHSPALAAVVPALLDAAAPEVLLVELPEELGRWLPHLADPALTAPVALSGAHRDGGGVAFYPFADFSPELAAVRWAARNGVEVLPCDLPMAMRGGERGGGREHGSPLADALRATVSGRAGDDLWDRLVEAAAPGQAPEAVRRAALYVGWALRTDAAGPDGAGVDAHDLRREEWMRHAVAAVGGRRCAAVVGAFHAAALLRGPDAPREQVPAAQVVTSLVPYGFALLDERSGYPAGIRDPEWQQAVLGAGGDPAAVEAAAARVIVALSARLRALGHPAGPAEALEALRLAVDLARLRGIPAPGRSEVVEAVQTVLTHAEPLGRGRVVARAAQEVLVGHRTGVLAPGTPRSGLAPAVEDLLDDLRLPGPTSRERAQLRLDPLRSPLDQRREVALRRLDALGVPYGEDTGTTGIGGGDTLSTRWTVGWTPATAATLPVAGMWGTTLEAAARGRLLSRRSERATGAGHTPADVLADLHVAAACALPDVVGHLLDDAAVVLPSAATLPQLLTGLDLLDRLRAGHLPGTGADVLAAHPVLVEELEAAAVAQVDGLAGSTDPADARAIVELGLRHDSRGTGVRLAAALRALVEGGGPLVAGAAGAARVLLGLTPPAELGGRVASWVDSASTPERRDALRLGLTGVLAAASSLLEAPDALGPLLERVEALPDGDFLERLPALRGAFTTIGPAARARVLDVVEQRTGGKVDVAGAPDPVDLAGWLAAEQDALAVAAEHGLGAPRAWTAGGGGAAALPAAAGNPGGLPAGVRWRLVLGTRGDRPSGGARYAAALDELYGRERGEGAARGDLGADRSSPFPDVREWSDELRELFGDGVREEVLAAAVEGGRVEAALEIDPDSVRPSVELLRTVLSLAGGLSETALARLRPLVARLVRELTAQLATRVRPALSGLLLPTPTRRPGGRLDLPRTLRANLATARRGADGRVVVVPERPVFRTRGRAASDWRLVLVVDVSGSMEASTVWSALTAAVFAAVPSLSTHFLAFSTEVVDLSDHVGDPLSLLLEVRVGGGTHIAGALRHARSLVTVPERTMVVLVSDFEEGGPVAALTAQVRELVTAGVTVLGCASLDDTGAARYSAAVAGALVAAGMPVAALSPTELARWVGEKVRG</sequence>
<dbReference type="PANTHER" id="PTHR30634:SF7">
    <property type="entry name" value="VWA DOMAIN-CONTAINING PROTEIN"/>
    <property type="match status" value="1"/>
</dbReference>